<organism evidence="1 2">
    <name type="scientific">Candidatus Scalindua rubra</name>
    <dbReference type="NCBI Taxonomy" id="1872076"/>
    <lineage>
        <taxon>Bacteria</taxon>
        <taxon>Pseudomonadati</taxon>
        <taxon>Planctomycetota</taxon>
        <taxon>Candidatus Brocadiia</taxon>
        <taxon>Candidatus Brocadiales</taxon>
        <taxon>Candidatus Scalinduaceae</taxon>
        <taxon>Candidatus Scalindua</taxon>
    </lineage>
</organism>
<name>A0A1E3XAF2_9BACT</name>
<proteinExistence type="predicted"/>
<evidence type="ECO:0000313" key="2">
    <source>
        <dbReference type="Proteomes" id="UP000094056"/>
    </source>
</evidence>
<evidence type="ECO:0000313" key="1">
    <source>
        <dbReference type="EMBL" id="ODS32611.1"/>
    </source>
</evidence>
<protein>
    <submittedName>
        <fullName evidence="1">Uncharacterized protein</fullName>
    </submittedName>
</protein>
<dbReference type="EMBL" id="MAYW01000055">
    <property type="protein sequence ID" value="ODS32611.1"/>
    <property type="molecule type" value="Genomic_DNA"/>
</dbReference>
<reference evidence="1 2" key="1">
    <citation type="submission" date="2016-07" db="EMBL/GenBank/DDBJ databases">
        <title>Draft genome of Scalindua rubra, obtained from a brine-seawater interface in the Red Sea, sheds light on salt adaptation in anammox bacteria.</title>
        <authorList>
            <person name="Speth D.R."/>
            <person name="Lagkouvardos I."/>
            <person name="Wang Y."/>
            <person name="Qian P.-Y."/>
            <person name="Dutilh B.E."/>
            <person name="Jetten M.S."/>
        </authorList>
    </citation>
    <scope>NUCLEOTIDE SEQUENCE [LARGE SCALE GENOMIC DNA]</scope>
    <source>
        <strain evidence="1">BSI-1</strain>
    </source>
</reference>
<gene>
    <name evidence="1" type="ORF">SCARUB_02263</name>
</gene>
<accession>A0A1E3XAF2</accession>
<comment type="caution">
    <text evidence="1">The sequence shown here is derived from an EMBL/GenBank/DDBJ whole genome shotgun (WGS) entry which is preliminary data.</text>
</comment>
<dbReference type="AlphaFoldDB" id="A0A1E3XAF2"/>
<dbReference type="Proteomes" id="UP000094056">
    <property type="component" value="Unassembled WGS sequence"/>
</dbReference>
<sequence length="52" mass="5773">MEVPLNGRCPYYPIMSIMSSIMSKNKGGKVCEDGKANVSLQTIFSIMTQFPE</sequence>